<sequence>MQDEPLTPFKQTAEQLIDLLSSQESEKLNKKPLNGGWSAAQIGEHILKSYASVETLRGRTEPSQRPADEKVASIKDLFLDFGIKMQSPVEILPSDNFISKDGLLEDLKNRIEELKEIIKTRDLTATCLDFAIPEYGYFTRLEWIWFNIFHTQRHIHQLKHIKIDPH</sequence>
<reference evidence="2 3" key="1">
    <citation type="journal article" date="2009" name="Stand. Genomic Sci.">
        <title>Complete genome sequence of Pedobacter heparinus type strain (HIM 762-3).</title>
        <authorList>
            <person name="Han C."/>
            <person name="Spring S."/>
            <person name="Lapidus A."/>
            <person name="Del Rio T.G."/>
            <person name="Tice H."/>
            <person name="Copeland A."/>
            <person name="Cheng J.F."/>
            <person name="Lucas S."/>
            <person name="Chen F."/>
            <person name="Nolan M."/>
            <person name="Bruce D."/>
            <person name="Goodwin L."/>
            <person name="Pitluck S."/>
            <person name="Ivanova N."/>
            <person name="Mavromatis K."/>
            <person name="Mikhailova N."/>
            <person name="Pati A."/>
            <person name="Chen A."/>
            <person name="Palaniappan K."/>
            <person name="Land M."/>
            <person name="Hauser L."/>
            <person name="Chang Y.J."/>
            <person name="Jeffries C.C."/>
            <person name="Saunders E."/>
            <person name="Chertkov O."/>
            <person name="Brettin T."/>
            <person name="Goker M."/>
            <person name="Rohde M."/>
            <person name="Bristow J."/>
            <person name="Eisen J.A."/>
            <person name="Markowitz V."/>
            <person name="Hugenholtz P."/>
            <person name="Kyrpides N.C."/>
            <person name="Klenk H.P."/>
            <person name="Detter J.C."/>
        </authorList>
    </citation>
    <scope>NUCLEOTIDE SEQUENCE [LARGE SCALE GENOMIC DNA]</scope>
    <source>
        <strain evidence="3">ATCC 13125 / DSM 2366 / CIP 104194 / JCM 7457 / NBRC 12017 / NCIMB 9290 / NRRL B-14731 / HIM 762-3</strain>
    </source>
</reference>
<dbReference type="Gene3D" id="1.20.120.450">
    <property type="entry name" value="dinb family like domain"/>
    <property type="match status" value="1"/>
</dbReference>
<protein>
    <recommendedName>
        <fullName evidence="1">DinB-like domain-containing protein</fullName>
    </recommendedName>
</protein>
<dbReference type="OrthoDB" id="679284at2"/>
<evidence type="ECO:0000259" key="1">
    <source>
        <dbReference type="Pfam" id="PF12867"/>
    </source>
</evidence>
<dbReference type="STRING" id="485917.Phep_1306"/>
<accession>C6XSH6</accession>
<dbReference type="KEGG" id="phe:Phep_1306"/>
<dbReference type="InterPro" id="IPR034660">
    <property type="entry name" value="DinB/YfiT-like"/>
</dbReference>
<feature type="domain" description="DinB-like" evidence="1">
    <location>
        <begin position="9"/>
        <end position="158"/>
    </location>
</feature>
<dbReference type="SUPFAM" id="SSF109854">
    <property type="entry name" value="DinB/YfiT-like putative metalloenzymes"/>
    <property type="match status" value="1"/>
</dbReference>
<keyword evidence="3" id="KW-1185">Reference proteome</keyword>
<evidence type="ECO:0000313" key="2">
    <source>
        <dbReference type="EMBL" id="ACU03521.1"/>
    </source>
</evidence>
<dbReference type="InterPro" id="IPR024775">
    <property type="entry name" value="DinB-like"/>
</dbReference>
<dbReference type="EMBL" id="CP001681">
    <property type="protein sequence ID" value="ACU03521.1"/>
    <property type="molecule type" value="Genomic_DNA"/>
</dbReference>
<organism evidence="2 3">
    <name type="scientific">Pedobacter heparinus (strain ATCC 13125 / DSM 2366 / CIP 104194 / JCM 7457 / NBRC 12017 / NCIMB 9290 / NRRL B-14731 / HIM 762-3)</name>
    <dbReference type="NCBI Taxonomy" id="485917"/>
    <lineage>
        <taxon>Bacteria</taxon>
        <taxon>Pseudomonadati</taxon>
        <taxon>Bacteroidota</taxon>
        <taxon>Sphingobacteriia</taxon>
        <taxon>Sphingobacteriales</taxon>
        <taxon>Sphingobacteriaceae</taxon>
        <taxon>Pedobacter</taxon>
    </lineage>
</organism>
<dbReference type="eggNOG" id="COG2318">
    <property type="taxonomic scope" value="Bacteria"/>
</dbReference>
<dbReference type="AlphaFoldDB" id="C6XSH6"/>
<evidence type="ECO:0000313" key="3">
    <source>
        <dbReference type="Proteomes" id="UP000000852"/>
    </source>
</evidence>
<name>C6XSH6_PEDHD</name>
<proteinExistence type="predicted"/>
<dbReference type="RefSeq" id="WP_012781465.1">
    <property type="nucleotide sequence ID" value="NC_013061.1"/>
</dbReference>
<dbReference type="Pfam" id="PF12867">
    <property type="entry name" value="DinB_2"/>
    <property type="match status" value="1"/>
</dbReference>
<dbReference type="HOGENOM" id="CLU_109379_2_0_10"/>
<gene>
    <name evidence="2" type="ordered locus">Phep_1306</name>
</gene>
<dbReference type="Proteomes" id="UP000000852">
    <property type="component" value="Chromosome"/>
</dbReference>